<reference evidence="2" key="1">
    <citation type="submission" date="2017-06" db="EMBL/GenBank/DDBJ databases">
        <title>FDA dAtabase for Regulatory Grade micrObial Sequences (FDA-ARGOS): Supporting development and validation of Infectious Disease Dx tests.</title>
        <authorList>
            <person name="Minogue T."/>
            <person name="Wolcott M."/>
            <person name="Wasieloski L."/>
            <person name="Aguilar W."/>
            <person name="Moore D."/>
            <person name="Tallon L."/>
            <person name="Sadzewicz L."/>
            <person name="Sengamalay N."/>
            <person name="Ott S."/>
            <person name="Godinez A."/>
            <person name="Nagaraj S."/>
            <person name="Nadendla S."/>
            <person name="Geyer C."/>
            <person name="Sichtig H."/>
        </authorList>
    </citation>
    <scope>NUCLEOTIDE SEQUENCE [LARGE SCALE GENOMIC DNA]</scope>
    <source>
        <strain evidence="2">FDAARGOS_289</strain>
    </source>
</reference>
<name>A0A1Z3U760_BREVE</name>
<dbReference type="GeneID" id="34013507"/>
<dbReference type="AlphaFoldDB" id="A0A1Z3U760"/>
<dbReference type="KEGG" id="bvc:CEP68_06220"/>
<sequence>MAEPTREELETELARLNTVLSAGLVRVQGGDRSKQYDLSETRRRRDEIRADLGRLTSGRIVRQVRTYSTKGL</sequence>
<dbReference type="EMBL" id="CP022048">
    <property type="protein sequence ID" value="ASE39127.1"/>
    <property type="molecule type" value="Genomic_DNA"/>
</dbReference>
<evidence type="ECO:0000313" key="1">
    <source>
        <dbReference type="EMBL" id="ASE39127.1"/>
    </source>
</evidence>
<gene>
    <name evidence="1" type="ORF">CEP68_06220</name>
</gene>
<dbReference type="Proteomes" id="UP000197050">
    <property type="component" value="Chromosome"/>
</dbReference>
<protein>
    <submittedName>
        <fullName evidence="1">Uncharacterized protein</fullName>
    </submittedName>
</protein>
<dbReference type="RefSeq" id="WP_088582446.1">
    <property type="nucleotide sequence ID" value="NZ_CP022048.2"/>
</dbReference>
<accession>A0A1Z3U760</accession>
<proteinExistence type="predicted"/>
<organism evidence="1 2">
    <name type="scientific">Brevundimonas vesicularis</name>
    <name type="common">Pseudomonas vesicularis</name>
    <dbReference type="NCBI Taxonomy" id="41276"/>
    <lineage>
        <taxon>Bacteria</taxon>
        <taxon>Pseudomonadati</taxon>
        <taxon>Pseudomonadota</taxon>
        <taxon>Alphaproteobacteria</taxon>
        <taxon>Caulobacterales</taxon>
        <taxon>Caulobacteraceae</taxon>
        <taxon>Brevundimonas</taxon>
    </lineage>
</organism>
<evidence type="ECO:0000313" key="2">
    <source>
        <dbReference type="Proteomes" id="UP000197050"/>
    </source>
</evidence>